<keyword evidence="3 5" id="KW-1133">Transmembrane helix</keyword>
<evidence type="ECO:0000259" key="6">
    <source>
        <dbReference type="Pfam" id="PF00892"/>
    </source>
</evidence>
<dbReference type="Pfam" id="PF00892">
    <property type="entry name" value="EamA"/>
    <property type="match status" value="2"/>
</dbReference>
<feature type="transmembrane region" description="Helical" evidence="5">
    <location>
        <begin position="12"/>
        <end position="34"/>
    </location>
</feature>
<evidence type="ECO:0000256" key="3">
    <source>
        <dbReference type="ARBA" id="ARBA00022989"/>
    </source>
</evidence>
<dbReference type="Proteomes" id="UP000202485">
    <property type="component" value="Unassembled WGS sequence"/>
</dbReference>
<protein>
    <submittedName>
        <fullName evidence="7">Putative inner membrane transporter yiJE</fullName>
    </submittedName>
</protein>
<proteinExistence type="predicted"/>
<feature type="transmembrane region" description="Helical" evidence="5">
    <location>
        <begin position="46"/>
        <end position="64"/>
    </location>
</feature>
<organism evidence="7 8">
    <name type="scientific">Ruegeria arenilitoris</name>
    <dbReference type="NCBI Taxonomy" id="1173585"/>
    <lineage>
        <taxon>Bacteria</taxon>
        <taxon>Pseudomonadati</taxon>
        <taxon>Pseudomonadota</taxon>
        <taxon>Alphaproteobacteria</taxon>
        <taxon>Rhodobacterales</taxon>
        <taxon>Roseobacteraceae</taxon>
        <taxon>Ruegeria</taxon>
    </lineage>
</organism>
<gene>
    <name evidence="7" type="primary">yijE</name>
    <name evidence="7" type="ORF">RUA8715_00310</name>
</gene>
<feature type="transmembrane region" description="Helical" evidence="5">
    <location>
        <begin position="137"/>
        <end position="155"/>
    </location>
</feature>
<dbReference type="EMBL" id="FXYG01000001">
    <property type="protein sequence ID" value="SMX34077.1"/>
    <property type="molecule type" value="Genomic_DNA"/>
</dbReference>
<keyword evidence="8" id="KW-1185">Reference proteome</keyword>
<evidence type="ECO:0000256" key="1">
    <source>
        <dbReference type="ARBA" id="ARBA00004141"/>
    </source>
</evidence>
<evidence type="ECO:0000313" key="7">
    <source>
        <dbReference type="EMBL" id="SMX34077.1"/>
    </source>
</evidence>
<dbReference type="PANTHER" id="PTHR32322">
    <property type="entry name" value="INNER MEMBRANE TRANSPORTER"/>
    <property type="match status" value="1"/>
</dbReference>
<evidence type="ECO:0000256" key="5">
    <source>
        <dbReference type="SAM" id="Phobius"/>
    </source>
</evidence>
<accession>A0A238JV58</accession>
<feature type="domain" description="EamA" evidence="6">
    <location>
        <begin position="20"/>
        <end position="148"/>
    </location>
</feature>
<keyword evidence="2 5" id="KW-0812">Transmembrane</keyword>
<name>A0A238JV58_9RHOB</name>
<feature type="transmembrane region" description="Helical" evidence="5">
    <location>
        <begin position="76"/>
        <end position="96"/>
    </location>
</feature>
<feature type="transmembrane region" description="Helical" evidence="5">
    <location>
        <begin position="278"/>
        <end position="296"/>
    </location>
</feature>
<feature type="domain" description="EamA" evidence="6">
    <location>
        <begin position="164"/>
        <end position="297"/>
    </location>
</feature>
<dbReference type="InterPro" id="IPR000620">
    <property type="entry name" value="EamA_dom"/>
</dbReference>
<evidence type="ECO:0000256" key="2">
    <source>
        <dbReference type="ARBA" id="ARBA00022692"/>
    </source>
</evidence>
<keyword evidence="4 5" id="KW-0472">Membrane</keyword>
<sequence length="303" mass="32273">MQEIAMTQQKSLSALAWFELILLGLIWGASFLAIRVALDTIPVMTAVFHRVFWAALALWAVVLLRRETIPRDPRIWGAFLVMGLLNNVLPFSLMAWGQLYVDTGLTSILNAATAIFGVLVAAAFFSDERLTKRRAVGVALGFGGVSIAIGLHNFLGFSLQSAAQLAILAGTVSYALAAVWARLRLSGLAPQVAAAGMLSGSTMVMLPVMLVVDGAPSFDLPMTTWIAVAYYALVATAGAYLLYYRVLAAAGSGNLLLVTLIIPPVAILLGAYVRHETLAPNAFIGFAILALGLLILSRARGRD</sequence>
<feature type="transmembrane region" description="Helical" evidence="5">
    <location>
        <begin position="192"/>
        <end position="212"/>
    </location>
</feature>
<evidence type="ECO:0000313" key="8">
    <source>
        <dbReference type="Proteomes" id="UP000202485"/>
    </source>
</evidence>
<feature type="transmembrane region" description="Helical" evidence="5">
    <location>
        <begin position="108"/>
        <end position="125"/>
    </location>
</feature>
<feature type="transmembrane region" description="Helical" evidence="5">
    <location>
        <begin position="255"/>
        <end position="272"/>
    </location>
</feature>
<feature type="transmembrane region" description="Helical" evidence="5">
    <location>
        <begin position="161"/>
        <end position="180"/>
    </location>
</feature>
<dbReference type="GO" id="GO:0016020">
    <property type="term" value="C:membrane"/>
    <property type="evidence" value="ECO:0007669"/>
    <property type="project" value="UniProtKB-SubCell"/>
</dbReference>
<dbReference type="PANTHER" id="PTHR32322:SF9">
    <property type="entry name" value="AMINO-ACID METABOLITE EFFLUX PUMP-RELATED"/>
    <property type="match status" value="1"/>
</dbReference>
<feature type="transmembrane region" description="Helical" evidence="5">
    <location>
        <begin position="224"/>
        <end position="243"/>
    </location>
</feature>
<dbReference type="AlphaFoldDB" id="A0A238JV58"/>
<dbReference type="InterPro" id="IPR050638">
    <property type="entry name" value="AA-Vitamin_Transporters"/>
</dbReference>
<evidence type="ECO:0000256" key="4">
    <source>
        <dbReference type="ARBA" id="ARBA00023136"/>
    </source>
</evidence>
<dbReference type="SUPFAM" id="SSF103481">
    <property type="entry name" value="Multidrug resistance efflux transporter EmrE"/>
    <property type="match status" value="2"/>
</dbReference>
<comment type="subcellular location">
    <subcellularLocation>
        <location evidence="1">Membrane</location>
        <topology evidence="1">Multi-pass membrane protein</topology>
    </subcellularLocation>
</comment>
<reference evidence="8" key="1">
    <citation type="submission" date="2017-05" db="EMBL/GenBank/DDBJ databases">
        <authorList>
            <person name="Rodrigo-Torres L."/>
            <person name="Arahal R. D."/>
            <person name="Lucena T."/>
        </authorList>
    </citation>
    <scope>NUCLEOTIDE SEQUENCE [LARGE SCALE GENOMIC DNA]</scope>
    <source>
        <strain evidence="8">CECT 8715</strain>
    </source>
</reference>
<dbReference type="InterPro" id="IPR037185">
    <property type="entry name" value="EmrE-like"/>
</dbReference>